<evidence type="ECO:0008006" key="3">
    <source>
        <dbReference type="Google" id="ProtNLM"/>
    </source>
</evidence>
<proteinExistence type="predicted"/>
<dbReference type="InterPro" id="IPR035992">
    <property type="entry name" value="Ricin_B-like_lectins"/>
</dbReference>
<reference evidence="1 2" key="1">
    <citation type="submission" date="2024-01" db="EMBL/GenBank/DDBJ databases">
        <title>Comparative genomics of Cryptococcus and Kwoniella reveals pathogenesis evolution and contrasting modes of karyotype evolution via chromosome fusion or intercentromeric recombination.</title>
        <authorList>
            <person name="Coelho M.A."/>
            <person name="David-Palma M."/>
            <person name="Shea T."/>
            <person name="Bowers K."/>
            <person name="McGinley-Smith S."/>
            <person name="Mohammad A.W."/>
            <person name="Gnirke A."/>
            <person name="Yurkov A.M."/>
            <person name="Nowrousian M."/>
            <person name="Sun S."/>
            <person name="Cuomo C.A."/>
            <person name="Heitman J."/>
        </authorList>
    </citation>
    <scope>NUCLEOTIDE SEQUENCE [LARGE SCALE GENOMIC DNA]</scope>
    <source>
        <strain evidence="1">CBS 11374</strain>
    </source>
</reference>
<name>A0ABZ1D442_9TREE</name>
<dbReference type="RefSeq" id="XP_062792117.1">
    <property type="nucleotide sequence ID" value="XM_062936066.1"/>
</dbReference>
<gene>
    <name evidence="1" type="ORF">IL334_004348</name>
</gene>
<keyword evidence="2" id="KW-1185">Reference proteome</keyword>
<dbReference type="Proteomes" id="UP001329825">
    <property type="component" value="Chromosome 5"/>
</dbReference>
<dbReference type="SUPFAM" id="SSF50370">
    <property type="entry name" value="Ricin B-like lectins"/>
    <property type="match status" value="1"/>
</dbReference>
<dbReference type="PROSITE" id="PS50231">
    <property type="entry name" value="RICIN_B_LECTIN"/>
    <property type="match status" value="1"/>
</dbReference>
<dbReference type="Gene3D" id="2.80.10.50">
    <property type="match status" value="1"/>
</dbReference>
<dbReference type="EMBL" id="CP141885">
    <property type="protein sequence ID" value="WRT67377.1"/>
    <property type="molecule type" value="Genomic_DNA"/>
</dbReference>
<dbReference type="GeneID" id="87956479"/>
<evidence type="ECO:0000313" key="1">
    <source>
        <dbReference type="EMBL" id="WRT67377.1"/>
    </source>
</evidence>
<organism evidence="1 2">
    <name type="scientific">Kwoniella shivajii</name>
    <dbReference type="NCBI Taxonomy" id="564305"/>
    <lineage>
        <taxon>Eukaryota</taxon>
        <taxon>Fungi</taxon>
        <taxon>Dikarya</taxon>
        <taxon>Basidiomycota</taxon>
        <taxon>Agaricomycotina</taxon>
        <taxon>Tremellomycetes</taxon>
        <taxon>Tremellales</taxon>
        <taxon>Cryptococcaceae</taxon>
        <taxon>Kwoniella</taxon>
    </lineage>
</organism>
<evidence type="ECO:0000313" key="2">
    <source>
        <dbReference type="Proteomes" id="UP001329825"/>
    </source>
</evidence>
<sequence length="152" mass="16425">MGECEAASSNDKTRYEQVAILSRGNNQCLNVLDDAYSSGSKVTTKNCDDSETVKNLIGWDITRNSPGKIMVPNHDNLFLGVAADQDLSIEINKHGINWLMNDKGQIIVDGSGACLTVDGNTGGTHIDECASELIPNQGWDLIKTKNTVETVL</sequence>
<protein>
    <recommendedName>
        <fullName evidence="3">Ricin B lectin domain-containing protein</fullName>
    </recommendedName>
</protein>
<accession>A0ABZ1D442</accession>